<evidence type="ECO:0000313" key="2">
    <source>
        <dbReference type="Proteomes" id="UP001054945"/>
    </source>
</evidence>
<organism evidence="1 2">
    <name type="scientific">Caerostris extrusa</name>
    <name type="common">Bark spider</name>
    <name type="synonym">Caerostris bankana</name>
    <dbReference type="NCBI Taxonomy" id="172846"/>
    <lineage>
        <taxon>Eukaryota</taxon>
        <taxon>Metazoa</taxon>
        <taxon>Ecdysozoa</taxon>
        <taxon>Arthropoda</taxon>
        <taxon>Chelicerata</taxon>
        <taxon>Arachnida</taxon>
        <taxon>Araneae</taxon>
        <taxon>Araneomorphae</taxon>
        <taxon>Entelegynae</taxon>
        <taxon>Araneoidea</taxon>
        <taxon>Araneidae</taxon>
        <taxon>Caerostris</taxon>
    </lineage>
</organism>
<proteinExistence type="predicted"/>
<protein>
    <submittedName>
        <fullName evidence="1">Uncharacterized protein</fullName>
    </submittedName>
</protein>
<dbReference type="AlphaFoldDB" id="A0AAV4YBC9"/>
<dbReference type="EMBL" id="BPLR01001785">
    <property type="protein sequence ID" value="GIZ04727.1"/>
    <property type="molecule type" value="Genomic_DNA"/>
</dbReference>
<evidence type="ECO:0000313" key="1">
    <source>
        <dbReference type="EMBL" id="GIZ04727.1"/>
    </source>
</evidence>
<reference evidence="1 2" key="1">
    <citation type="submission" date="2021-06" db="EMBL/GenBank/DDBJ databases">
        <title>Caerostris extrusa draft genome.</title>
        <authorList>
            <person name="Kono N."/>
            <person name="Arakawa K."/>
        </authorList>
    </citation>
    <scope>NUCLEOTIDE SEQUENCE [LARGE SCALE GENOMIC DNA]</scope>
</reference>
<gene>
    <name evidence="1" type="ORF">CEXT_369081</name>
</gene>
<keyword evidence="2" id="KW-1185">Reference proteome</keyword>
<accession>A0AAV4YBC9</accession>
<name>A0AAV4YBC9_CAEEX</name>
<comment type="caution">
    <text evidence="1">The sequence shown here is derived from an EMBL/GenBank/DDBJ whole genome shotgun (WGS) entry which is preliminary data.</text>
</comment>
<dbReference type="Proteomes" id="UP001054945">
    <property type="component" value="Unassembled WGS sequence"/>
</dbReference>
<sequence length="91" mass="10279">MSPCPTVQPTSGTHILVPREGTSVVISEIFYDNFLIPDTPKNDNKFEAKDIIKGEENEKLEALQLDTRVLRLERSATKDINHINKNTLIES</sequence>